<accession>A0A0A0HN69</accession>
<dbReference type="PATRIC" id="fig|1288298.3.peg.1509"/>
<protein>
    <submittedName>
        <fullName evidence="1">Uncharacterized protein</fullName>
    </submittedName>
</protein>
<dbReference type="OrthoDB" id="7874631at2"/>
<dbReference type="AlphaFoldDB" id="A0A0A0HN69"/>
<name>A0A0A0HN69_9RHOB</name>
<dbReference type="HOGENOM" id="CLU_169032_0_0_5"/>
<comment type="caution">
    <text evidence="1">The sequence shown here is derived from an EMBL/GenBank/DDBJ whole genome shotgun (WGS) entry which is preliminary data.</text>
</comment>
<dbReference type="Proteomes" id="UP000030021">
    <property type="component" value="Unassembled WGS sequence"/>
</dbReference>
<dbReference type="RefSeq" id="WP_037271576.1">
    <property type="nucleotide sequence ID" value="NZ_KN293978.2"/>
</dbReference>
<dbReference type="eggNOG" id="ENOG5032Q7A">
    <property type="taxonomic scope" value="Bacteria"/>
</dbReference>
<evidence type="ECO:0000313" key="1">
    <source>
        <dbReference type="EMBL" id="KGM88660.1"/>
    </source>
</evidence>
<dbReference type="STRING" id="215743.ROSMUCSMR3_00247"/>
<organism evidence="1 2">
    <name type="scientific">Roseovarius mucosus DSM 17069</name>
    <dbReference type="NCBI Taxonomy" id="1288298"/>
    <lineage>
        <taxon>Bacteria</taxon>
        <taxon>Pseudomonadati</taxon>
        <taxon>Pseudomonadota</taxon>
        <taxon>Alphaproteobacteria</taxon>
        <taxon>Rhodobacterales</taxon>
        <taxon>Roseobacteraceae</taxon>
        <taxon>Roseovarius</taxon>
    </lineage>
</organism>
<proteinExistence type="predicted"/>
<reference evidence="1 2" key="1">
    <citation type="submission" date="2013-01" db="EMBL/GenBank/DDBJ databases">
        <authorList>
            <person name="Fiebig A."/>
            <person name="Goeker M."/>
            <person name="Klenk H.-P.P."/>
        </authorList>
    </citation>
    <scope>NUCLEOTIDE SEQUENCE [LARGE SCALE GENOMIC DNA]</scope>
    <source>
        <strain evidence="1 2">DSM 17069</strain>
    </source>
</reference>
<gene>
    <name evidence="1" type="ORF">rosmuc_01497</name>
</gene>
<dbReference type="EMBL" id="AONH01000007">
    <property type="protein sequence ID" value="KGM88660.1"/>
    <property type="molecule type" value="Genomic_DNA"/>
</dbReference>
<sequence>MPRRLLFLPVLALIAAVAGIGLLLGGRAVLTTETEVIERVASRYLADAGQGALRSDCAARPATSADLWLVVVCGRYEYFVDAYGRVAHVNVAGAAS</sequence>
<evidence type="ECO:0000313" key="2">
    <source>
        <dbReference type="Proteomes" id="UP000030021"/>
    </source>
</evidence>